<dbReference type="EMBL" id="BQNB010009864">
    <property type="protein sequence ID" value="GJS69470.1"/>
    <property type="molecule type" value="Genomic_DNA"/>
</dbReference>
<proteinExistence type="predicted"/>
<sequence length="113" mass="12330">MPPKSAPLTEAVIRKMIKESVNAAIAAERARQVNAGNNASGSGQARGQVTTPIIRECTFAGFMKCNPNNFREGKKVRFAAATLQGPALTWWNTKVATMGLETVNQMPWTKMKH</sequence>
<reference evidence="1" key="1">
    <citation type="journal article" date="2022" name="Int. J. Mol. Sci.">
        <title>Draft Genome of Tanacetum Coccineum: Genomic Comparison of Closely Related Tanacetum-Family Plants.</title>
        <authorList>
            <person name="Yamashiro T."/>
            <person name="Shiraishi A."/>
            <person name="Nakayama K."/>
            <person name="Satake H."/>
        </authorList>
    </citation>
    <scope>NUCLEOTIDE SEQUENCE</scope>
</reference>
<comment type="caution">
    <text evidence="1">The sequence shown here is derived from an EMBL/GenBank/DDBJ whole genome shotgun (WGS) entry which is preliminary data.</text>
</comment>
<organism evidence="1 2">
    <name type="scientific">Tanacetum coccineum</name>
    <dbReference type="NCBI Taxonomy" id="301880"/>
    <lineage>
        <taxon>Eukaryota</taxon>
        <taxon>Viridiplantae</taxon>
        <taxon>Streptophyta</taxon>
        <taxon>Embryophyta</taxon>
        <taxon>Tracheophyta</taxon>
        <taxon>Spermatophyta</taxon>
        <taxon>Magnoliopsida</taxon>
        <taxon>eudicotyledons</taxon>
        <taxon>Gunneridae</taxon>
        <taxon>Pentapetalae</taxon>
        <taxon>asterids</taxon>
        <taxon>campanulids</taxon>
        <taxon>Asterales</taxon>
        <taxon>Asteraceae</taxon>
        <taxon>Asteroideae</taxon>
        <taxon>Anthemideae</taxon>
        <taxon>Anthemidinae</taxon>
        <taxon>Tanacetum</taxon>
    </lineage>
</organism>
<gene>
    <name evidence="1" type="ORF">Tco_0702311</name>
</gene>
<reference evidence="1" key="2">
    <citation type="submission" date="2022-01" db="EMBL/GenBank/DDBJ databases">
        <authorList>
            <person name="Yamashiro T."/>
            <person name="Shiraishi A."/>
            <person name="Satake H."/>
            <person name="Nakayama K."/>
        </authorList>
    </citation>
    <scope>NUCLEOTIDE SEQUENCE</scope>
</reference>
<keyword evidence="2" id="KW-1185">Reference proteome</keyword>
<accession>A0ABQ4XWN1</accession>
<evidence type="ECO:0008006" key="3">
    <source>
        <dbReference type="Google" id="ProtNLM"/>
    </source>
</evidence>
<protein>
    <recommendedName>
        <fullName evidence="3">Reverse transcriptase domain-containing protein</fullName>
    </recommendedName>
</protein>
<name>A0ABQ4XWN1_9ASTR</name>
<evidence type="ECO:0000313" key="2">
    <source>
        <dbReference type="Proteomes" id="UP001151760"/>
    </source>
</evidence>
<dbReference type="Proteomes" id="UP001151760">
    <property type="component" value="Unassembled WGS sequence"/>
</dbReference>
<evidence type="ECO:0000313" key="1">
    <source>
        <dbReference type="EMBL" id="GJS69470.1"/>
    </source>
</evidence>